<dbReference type="AlphaFoldDB" id="A0AAD6IJD2"/>
<dbReference type="EMBL" id="JAQJZL010000002">
    <property type="protein sequence ID" value="KAJ6050975.1"/>
    <property type="molecule type" value="Genomic_DNA"/>
</dbReference>
<proteinExistence type="predicted"/>
<reference evidence="1" key="1">
    <citation type="journal article" date="2023" name="IMA Fungus">
        <title>Comparative genomic study of the Penicillium genus elucidates a diverse pangenome and 15 lateral gene transfer events.</title>
        <authorList>
            <person name="Petersen C."/>
            <person name="Sorensen T."/>
            <person name="Nielsen M.R."/>
            <person name="Sondergaard T.E."/>
            <person name="Sorensen J.L."/>
            <person name="Fitzpatrick D.A."/>
            <person name="Frisvad J.C."/>
            <person name="Nielsen K.L."/>
        </authorList>
    </citation>
    <scope>NUCLEOTIDE SEQUENCE</scope>
    <source>
        <strain evidence="1">IBT 15450</strain>
    </source>
</reference>
<accession>A0AAD6IJD2</accession>
<gene>
    <name evidence="1" type="ORF">N7460_001509</name>
</gene>
<keyword evidence="2" id="KW-1185">Reference proteome</keyword>
<organism evidence="1 2">
    <name type="scientific">Penicillium canescens</name>
    <dbReference type="NCBI Taxonomy" id="5083"/>
    <lineage>
        <taxon>Eukaryota</taxon>
        <taxon>Fungi</taxon>
        <taxon>Dikarya</taxon>
        <taxon>Ascomycota</taxon>
        <taxon>Pezizomycotina</taxon>
        <taxon>Eurotiomycetes</taxon>
        <taxon>Eurotiomycetidae</taxon>
        <taxon>Eurotiales</taxon>
        <taxon>Aspergillaceae</taxon>
        <taxon>Penicillium</taxon>
    </lineage>
</organism>
<dbReference type="Proteomes" id="UP001219568">
    <property type="component" value="Unassembled WGS sequence"/>
</dbReference>
<protein>
    <submittedName>
        <fullName evidence="1">Uncharacterized protein</fullName>
    </submittedName>
</protein>
<name>A0AAD6IJD2_PENCN</name>
<comment type="caution">
    <text evidence="1">The sequence shown here is derived from an EMBL/GenBank/DDBJ whole genome shotgun (WGS) entry which is preliminary data.</text>
</comment>
<evidence type="ECO:0000313" key="1">
    <source>
        <dbReference type="EMBL" id="KAJ6050975.1"/>
    </source>
</evidence>
<reference evidence="1" key="2">
    <citation type="submission" date="2023-01" db="EMBL/GenBank/DDBJ databases">
        <authorList>
            <person name="Petersen C."/>
        </authorList>
    </citation>
    <scope>NUCLEOTIDE SEQUENCE</scope>
    <source>
        <strain evidence="1">IBT 15450</strain>
    </source>
</reference>
<evidence type="ECO:0000313" key="2">
    <source>
        <dbReference type="Proteomes" id="UP001219568"/>
    </source>
</evidence>
<sequence>MENRPLNTMGVEDAIRLSIKDDDPQTVFCLNPISTGCSHDVNDIWTTQYSWATKIEHTVQSKLGKINAKERHTLQASWDRASYRAKLVDFLTRTTPWFTVNASHQADPESRELTGDYYHSKQIYREAIGGYLYAKIPEVPADRLQAIEKYMVEMLALGQGKLDDVQRFAVTFPFVDKADPLVQTGLRTITLGFERKKGTDVGENKDRNVRQEGGAKQEKAVLTIYRCVYESKINKKLFDSQELNQKVLDQGKPVVQRWIRDVLV</sequence>